<name>A0ABN9HNM8_9NEOB</name>
<accession>A0ABN9HNM8</accession>
<sequence length="158" mass="17813">MEKGWHQVPNYLATTPHVVWAWGGLHVTIFSPVNPKLISITCCPLTGLLHLDPISGTLAGEKLFECKVARKINEGLINADVLLGSIDICKFLVNVICEGMNSVEPVKFRVSLRTTECIVVEMHKSTLYSHIYAWPWQQRTREYDESDLGTNTTAIHFF</sequence>
<protein>
    <submittedName>
        <fullName evidence="1">Uncharacterized protein</fullName>
    </submittedName>
</protein>
<dbReference type="EMBL" id="CATNWA010021378">
    <property type="protein sequence ID" value="CAI9622448.1"/>
    <property type="molecule type" value="Genomic_DNA"/>
</dbReference>
<evidence type="ECO:0000313" key="1">
    <source>
        <dbReference type="EMBL" id="CAI9622448.1"/>
    </source>
</evidence>
<comment type="caution">
    <text evidence="1">The sequence shown here is derived from an EMBL/GenBank/DDBJ whole genome shotgun (WGS) entry which is preliminary data.</text>
</comment>
<gene>
    <name evidence="1" type="ORF">SPARVUS_LOCUS16293757</name>
</gene>
<proteinExistence type="predicted"/>
<evidence type="ECO:0000313" key="2">
    <source>
        <dbReference type="Proteomes" id="UP001162483"/>
    </source>
</evidence>
<organism evidence="1 2">
    <name type="scientific">Staurois parvus</name>
    <dbReference type="NCBI Taxonomy" id="386267"/>
    <lineage>
        <taxon>Eukaryota</taxon>
        <taxon>Metazoa</taxon>
        <taxon>Chordata</taxon>
        <taxon>Craniata</taxon>
        <taxon>Vertebrata</taxon>
        <taxon>Euteleostomi</taxon>
        <taxon>Amphibia</taxon>
        <taxon>Batrachia</taxon>
        <taxon>Anura</taxon>
        <taxon>Neobatrachia</taxon>
        <taxon>Ranoidea</taxon>
        <taxon>Ranidae</taxon>
        <taxon>Staurois</taxon>
    </lineage>
</organism>
<reference evidence="1" key="1">
    <citation type="submission" date="2023-05" db="EMBL/GenBank/DDBJ databases">
        <authorList>
            <person name="Stuckert A."/>
        </authorList>
    </citation>
    <scope>NUCLEOTIDE SEQUENCE</scope>
</reference>
<keyword evidence="2" id="KW-1185">Reference proteome</keyword>
<dbReference type="Proteomes" id="UP001162483">
    <property type="component" value="Unassembled WGS sequence"/>
</dbReference>